<evidence type="ECO:0000313" key="1">
    <source>
        <dbReference type="EMBL" id="KAG6672998.1"/>
    </source>
</evidence>
<dbReference type="EMBL" id="CM031840">
    <property type="protein sequence ID" value="KAG6672998.1"/>
    <property type="molecule type" value="Genomic_DNA"/>
</dbReference>
<sequence length="29" mass="3559">MVQKTDASCCNFRLLSEKWMCKLKEYKKF</sequence>
<proteinExistence type="predicted"/>
<gene>
    <name evidence="1" type="ORF">I3842_16G087900</name>
</gene>
<accession>A0A922A103</accession>
<evidence type="ECO:0000313" key="2">
    <source>
        <dbReference type="Proteomes" id="UP000811246"/>
    </source>
</evidence>
<comment type="caution">
    <text evidence="1">The sequence shown here is derived from an EMBL/GenBank/DDBJ whole genome shotgun (WGS) entry which is preliminary data.</text>
</comment>
<protein>
    <submittedName>
        <fullName evidence="1">Uncharacterized protein</fullName>
    </submittedName>
</protein>
<dbReference type="Proteomes" id="UP000811246">
    <property type="component" value="Chromosome 16"/>
</dbReference>
<organism evidence="1 2">
    <name type="scientific">Carya illinoinensis</name>
    <name type="common">Pecan</name>
    <dbReference type="NCBI Taxonomy" id="32201"/>
    <lineage>
        <taxon>Eukaryota</taxon>
        <taxon>Viridiplantae</taxon>
        <taxon>Streptophyta</taxon>
        <taxon>Embryophyta</taxon>
        <taxon>Tracheophyta</taxon>
        <taxon>Spermatophyta</taxon>
        <taxon>Magnoliopsida</taxon>
        <taxon>eudicotyledons</taxon>
        <taxon>Gunneridae</taxon>
        <taxon>Pentapetalae</taxon>
        <taxon>rosids</taxon>
        <taxon>fabids</taxon>
        <taxon>Fagales</taxon>
        <taxon>Juglandaceae</taxon>
        <taxon>Carya</taxon>
    </lineage>
</organism>
<dbReference type="AlphaFoldDB" id="A0A922A103"/>
<name>A0A922A103_CARIL</name>
<reference evidence="1" key="1">
    <citation type="submission" date="2021-01" db="EMBL/GenBank/DDBJ databases">
        <authorList>
            <person name="Lovell J.T."/>
            <person name="Bentley N."/>
            <person name="Bhattarai G."/>
            <person name="Jenkins J.W."/>
            <person name="Sreedasyam A."/>
            <person name="Alarcon Y."/>
            <person name="Bock C."/>
            <person name="Boston L."/>
            <person name="Carlson J."/>
            <person name="Cervantes K."/>
            <person name="Clermont K."/>
            <person name="Krom N."/>
            <person name="Kubenka K."/>
            <person name="Mamidi S."/>
            <person name="Mattison C."/>
            <person name="Monteros M."/>
            <person name="Pisani C."/>
            <person name="Plott C."/>
            <person name="Rajasekar S."/>
            <person name="Rhein H.S."/>
            <person name="Rohla C."/>
            <person name="Song M."/>
            <person name="Hilaire R.S."/>
            <person name="Shu S."/>
            <person name="Wells L."/>
            <person name="Wang X."/>
            <person name="Webber J."/>
            <person name="Heerema R.J."/>
            <person name="Klein P."/>
            <person name="Conner P."/>
            <person name="Grauke L."/>
            <person name="Grimwood J."/>
            <person name="Schmutz J."/>
            <person name="Randall J.J."/>
        </authorList>
    </citation>
    <scope>NUCLEOTIDE SEQUENCE</scope>
    <source>
        <tissue evidence="1">Leaf</tissue>
    </source>
</reference>